<name>A0A1H3YPA1_9BACE</name>
<evidence type="ECO:0000313" key="1">
    <source>
        <dbReference type="EMBL" id="SEA13429.1"/>
    </source>
</evidence>
<accession>A0A1H3YPA1</accession>
<gene>
    <name evidence="1" type="ORF">SAMN04487924_102307</name>
</gene>
<dbReference type="AlphaFoldDB" id="A0A1H3YPA1"/>
<organism evidence="1 2">
    <name type="scientific">Bacteroides xylanisolvens</name>
    <dbReference type="NCBI Taxonomy" id="371601"/>
    <lineage>
        <taxon>Bacteria</taxon>
        <taxon>Pseudomonadati</taxon>
        <taxon>Bacteroidota</taxon>
        <taxon>Bacteroidia</taxon>
        <taxon>Bacteroidales</taxon>
        <taxon>Bacteroidaceae</taxon>
        <taxon>Bacteroides</taxon>
    </lineage>
</organism>
<dbReference type="Proteomes" id="UP000183040">
    <property type="component" value="Unassembled WGS sequence"/>
</dbReference>
<sequence>MEKEYVMYVAQTIWEQLLSLNPAPVIMSWGIEEFAATTYRDLPALRIKVNGRLHTGYVIVVLNGSDYYEVYLQKGLKVECISEEVCFDELGDVIDRAIERGTDQAEYDRFCERERALLLSGQSA</sequence>
<dbReference type="RefSeq" id="WP_074704969.1">
    <property type="nucleotide sequence ID" value="NZ_FNRP01000002.1"/>
</dbReference>
<dbReference type="EMBL" id="FNRP01000002">
    <property type="protein sequence ID" value="SEA13429.1"/>
    <property type="molecule type" value="Genomic_DNA"/>
</dbReference>
<proteinExistence type="predicted"/>
<reference evidence="1 2" key="1">
    <citation type="submission" date="2016-10" db="EMBL/GenBank/DDBJ databases">
        <authorList>
            <person name="de Groot N.N."/>
        </authorList>
    </citation>
    <scope>NUCLEOTIDE SEQUENCE [LARGE SCALE GENOMIC DNA]</scope>
    <source>
        <strain evidence="1 2">NLAE-zl-G339</strain>
    </source>
</reference>
<evidence type="ECO:0000313" key="2">
    <source>
        <dbReference type="Proteomes" id="UP000183040"/>
    </source>
</evidence>
<protein>
    <submittedName>
        <fullName evidence="1">Uncharacterized protein</fullName>
    </submittedName>
</protein>